<proteinExistence type="predicted"/>
<dbReference type="InParanoid" id="A0A1X7TFP4"/>
<dbReference type="EnsemblMetazoa" id="Aqu2.1.13352_001">
    <property type="protein sequence ID" value="Aqu2.1.13352_001"/>
    <property type="gene ID" value="Aqu2.1.13352"/>
</dbReference>
<protein>
    <submittedName>
        <fullName evidence="1">Uncharacterized protein</fullName>
    </submittedName>
</protein>
<name>A0A1X7TFP4_AMPQE</name>
<evidence type="ECO:0000313" key="1">
    <source>
        <dbReference type="EnsemblMetazoa" id="Aqu2.1.13352_001"/>
    </source>
</evidence>
<dbReference type="OrthoDB" id="5977315at2759"/>
<dbReference type="AlphaFoldDB" id="A0A1X7TFP4"/>
<sequence length="186" mass="21117">MSAPDGVGCMKKHARKEGFWFQMELNFGQKEDKDHFIFRLDRVKGSLATKRRWPVDNIKLLSHLLDLAEEEDSEFSHTTQFGHMICAEFQCQSCNRKEWWASSSLLGSRYLINQKLIHAFTCAGMLLSHYYHFCRLASLGTVGKSVFTIVYTSKGCIAAIESCAKASMMKAIDEIKSTLDCQTNGE</sequence>
<accession>A0A1X7TFP4</accession>
<organism evidence="1">
    <name type="scientific">Amphimedon queenslandica</name>
    <name type="common">Sponge</name>
    <dbReference type="NCBI Taxonomy" id="400682"/>
    <lineage>
        <taxon>Eukaryota</taxon>
        <taxon>Metazoa</taxon>
        <taxon>Porifera</taxon>
        <taxon>Demospongiae</taxon>
        <taxon>Heteroscleromorpha</taxon>
        <taxon>Haplosclerida</taxon>
        <taxon>Niphatidae</taxon>
        <taxon>Amphimedon</taxon>
    </lineage>
</organism>
<reference evidence="1" key="1">
    <citation type="submission" date="2017-05" db="UniProtKB">
        <authorList>
            <consortium name="EnsemblMetazoa"/>
        </authorList>
    </citation>
    <scope>IDENTIFICATION</scope>
</reference>